<evidence type="ECO:0008006" key="3">
    <source>
        <dbReference type="Google" id="ProtNLM"/>
    </source>
</evidence>
<proteinExistence type="predicted"/>
<name>A0A9W7GBC4_9STRA</name>
<evidence type="ECO:0000313" key="1">
    <source>
        <dbReference type="EMBL" id="GMI39054.1"/>
    </source>
</evidence>
<gene>
    <name evidence="1" type="ORF">TrCOL_g1114</name>
</gene>
<dbReference type="InterPro" id="IPR011043">
    <property type="entry name" value="Gal_Oxase/kelch_b-propeller"/>
</dbReference>
<protein>
    <recommendedName>
        <fullName evidence="3">P/Homo B domain-containing protein</fullName>
    </recommendedName>
</protein>
<dbReference type="SUPFAM" id="SSF50965">
    <property type="entry name" value="Galactose oxidase, central domain"/>
    <property type="match status" value="1"/>
</dbReference>
<dbReference type="PANTHER" id="PTHR23244:SF471">
    <property type="entry name" value="GUANINE NUCLEOTIDE-BINDING PROTEIN SUBUNIT BETA 1-RELATED"/>
    <property type="match status" value="1"/>
</dbReference>
<keyword evidence="2" id="KW-1185">Reference proteome</keyword>
<organism evidence="1 2">
    <name type="scientific">Triparma columacea</name>
    <dbReference type="NCBI Taxonomy" id="722753"/>
    <lineage>
        <taxon>Eukaryota</taxon>
        <taxon>Sar</taxon>
        <taxon>Stramenopiles</taxon>
        <taxon>Ochrophyta</taxon>
        <taxon>Bolidophyceae</taxon>
        <taxon>Parmales</taxon>
        <taxon>Triparmaceae</taxon>
        <taxon>Triparma</taxon>
    </lineage>
</organism>
<dbReference type="Proteomes" id="UP001165065">
    <property type="component" value="Unassembled WGS sequence"/>
</dbReference>
<reference evidence="2" key="1">
    <citation type="journal article" date="2023" name="Commun. Biol.">
        <title>Genome analysis of Parmales, the sister group of diatoms, reveals the evolutionary specialization of diatoms from phago-mixotrophs to photoautotrophs.</title>
        <authorList>
            <person name="Ban H."/>
            <person name="Sato S."/>
            <person name="Yoshikawa S."/>
            <person name="Yamada K."/>
            <person name="Nakamura Y."/>
            <person name="Ichinomiya M."/>
            <person name="Sato N."/>
            <person name="Blanc-Mathieu R."/>
            <person name="Endo H."/>
            <person name="Kuwata A."/>
            <person name="Ogata H."/>
        </authorList>
    </citation>
    <scope>NUCLEOTIDE SEQUENCE [LARGE SCALE GENOMIC DNA]</scope>
</reference>
<dbReference type="PANTHER" id="PTHR23244">
    <property type="entry name" value="KELCH REPEAT DOMAIN"/>
    <property type="match status" value="1"/>
</dbReference>
<comment type="caution">
    <text evidence="1">The sequence shown here is derived from an EMBL/GenBank/DDBJ whole genome shotgun (WGS) entry which is preliminary data.</text>
</comment>
<dbReference type="Gene3D" id="2.60.120.260">
    <property type="entry name" value="Galactose-binding domain-like"/>
    <property type="match status" value="1"/>
</dbReference>
<dbReference type="EMBL" id="BRYA01001106">
    <property type="protein sequence ID" value="GMI39054.1"/>
    <property type="molecule type" value="Genomic_DNA"/>
</dbReference>
<sequence>MGATLVEFGGSFESQGGDAMHDLFLFGGMTEGEKCDDAGSTDTLSLGEEDSGVAASQCRKQAGVNNDLWWLDASTGVWKNVFENDASVAVGGTSPVGREGHSASKMGDGTIVVFGGKTLQSGDTMGTGKNLFLGDMWELSRGRVRDEVLTYTGGSIPYGPGLPYALQEGNEEYFAVNASFASNLLGSSSESEGELCVEDICVEVSITHAFSKSLILGLFGPGPYTGDKTFSPKNRGARVGLFGLHPAGIGCEKSVNLINTVFDDSGLEGGVCEGWESYAEAPWTGSHGALESLQEKFVGMKVNGEWTLEVYDSEVDGIGGTLDEFKINFKVKPCIEKFVWTEISSRECRQSYSLLQSRVQECGLVYEGCGWSNSAIRGGSLSSSAGPTPRFRHSAIAIETSCTSSGVKGEGSADRHLEVPQVFGRLVGAQCRRSDSELVREAACPHSLRAARVRG</sequence>
<evidence type="ECO:0000313" key="2">
    <source>
        <dbReference type="Proteomes" id="UP001165065"/>
    </source>
</evidence>
<dbReference type="InterPro" id="IPR015915">
    <property type="entry name" value="Kelch-typ_b-propeller"/>
</dbReference>
<dbReference type="OrthoDB" id="73403at2759"/>
<dbReference type="Gene3D" id="2.120.10.80">
    <property type="entry name" value="Kelch-type beta propeller"/>
    <property type="match status" value="1"/>
</dbReference>
<accession>A0A9W7GBC4</accession>
<dbReference type="AlphaFoldDB" id="A0A9W7GBC4"/>